<feature type="transmembrane region" description="Helical" evidence="1">
    <location>
        <begin position="14"/>
        <end position="36"/>
    </location>
</feature>
<dbReference type="InterPro" id="IPR037185">
    <property type="entry name" value="EmrE-like"/>
</dbReference>
<name>A0A7W8DGD9_9BACT</name>
<feature type="transmembrane region" description="Helical" evidence="1">
    <location>
        <begin position="108"/>
        <end position="126"/>
    </location>
</feature>
<dbReference type="AlphaFoldDB" id="A0A7W8DGD9"/>
<keyword evidence="4" id="KW-1185">Reference proteome</keyword>
<sequence length="304" mass="33690">MAILYQKRQKSKEVWIFMATTGFWLIIISALAHVMWNAFLKSTRDKTSAIAIMMLITVVVLVIYTAALGEMDHVFNLPVMLTALASGFFFFLYQFFVAKSYANGDLSAVYPLTVTGPIYIPLWGYLFLDERISLIGFVGIVIILYGAVSIQANCLSFSRWRRIGATGGASFALLAAFFYSFGAVADKVGVTVGVVSAYTLNVCVFMLILHMGWMVWSRSGGNFLREIRLQPWVLLAGGFTLAISILTFRYGLQDVPASYATALRQVSSLFSILIGFFIFRETFGITRVLATALIIMGVVLIRMG</sequence>
<dbReference type="PANTHER" id="PTHR22911">
    <property type="entry name" value="ACYL-MALONYL CONDENSING ENZYME-RELATED"/>
    <property type="match status" value="1"/>
</dbReference>
<dbReference type="InterPro" id="IPR000620">
    <property type="entry name" value="EamA_dom"/>
</dbReference>
<dbReference type="RefSeq" id="WP_246347062.1">
    <property type="nucleotide sequence ID" value="NZ_JACHID010000002.1"/>
</dbReference>
<dbReference type="Proteomes" id="UP000528322">
    <property type="component" value="Unassembled WGS sequence"/>
</dbReference>
<feature type="domain" description="EamA" evidence="2">
    <location>
        <begin position="21"/>
        <end position="148"/>
    </location>
</feature>
<feature type="transmembrane region" description="Helical" evidence="1">
    <location>
        <begin position="132"/>
        <end position="151"/>
    </location>
</feature>
<keyword evidence="1" id="KW-0472">Membrane</keyword>
<evidence type="ECO:0000256" key="1">
    <source>
        <dbReference type="SAM" id="Phobius"/>
    </source>
</evidence>
<proteinExistence type="predicted"/>
<keyword evidence="1" id="KW-0812">Transmembrane</keyword>
<organism evidence="3 4">
    <name type="scientific">Desulfurispira natronophila</name>
    <dbReference type="NCBI Taxonomy" id="682562"/>
    <lineage>
        <taxon>Bacteria</taxon>
        <taxon>Pseudomonadati</taxon>
        <taxon>Chrysiogenota</taxon>
        <taxon>Chrysiogenia</taxon>
        <taxon>Chrysiogenales</taxon>
        <taxon>Chrysiogenaceae</taxon>
        <taxon>Desulfurispira</taxon>
    </lineage>
</organism>
<gene>
    <name evidence="3" type="ORF">HNR37_000560</name>
</gene>
<evidence type="ECO:0000313" key="4">
    <source>
        <dbReference type="Proteomes" id="UP000528322"/>
    </source>
</evidence>
<feature type="transmembrane region" description="Helical" evidence="1">
    <location>
        <begin position="163"/>
        <end position="182"/>
    </location>
</feature>
<feature type="transmembrane region" description="Helical" evidence="1">
    <location>
        <begin position="48"/>
        <end position="69"/>
    </location>
</feature>
<reference evidence="3 4" key="1">
    <citation type="submission" date="2020-08" db="EMBL/GenBank/DDBJ databases">
        <title>Genomic Encyclopedia of Type Strains, Phase IV (KMG-IV): sequencing the most valuable type-strain genomes for metagenomic binning, comparative biology and taxonomic classification.</title>
        <authorList>
            <person name="Goeker M."/>
        </authorList>
    </citation>
    <scope>NUCLEOTIDE SEQUENCE [LARGE SCALE GENOMIC DNA]</scope>
    <source>
        <strain evidence="3 4">DSM 22071</strain>
    </source>
</reference>
<dbReference type="SUPFAM" id="SSF103481">
    <property type="entry name" value="Multidrug resistance efflux transporter EmrE"/>
    <property type="match status" value="2"/>
</dbReference>
<feature type="transmembrane region" description="Helical" evidence="1">
    <location>
        <begin position="188"/>
        <end position="211"/>
    </location>
</feature>
<feature type="transmembrane region" description="Helical" evidence="1">
    <location>
        <begin position="285"/>
        <end position="303"/>
    </location>
</feature>
<dbReference type="PANTHER" id="PTHR22911:SF137">
    <property type="entry name" value="SOLUTE CARRIER FAMILY 35 MEMBER G2-RELATED"/>
    <property type="match status" value="1"/>
</dbReference>
<feature type="domain" description="EamA" evidence="2">
    <location>
        <begin position="168"/>
        <end position="302"/>
    </location>
</feature>
<accession>A0A7W8DGD9</accession>
<protein>
    <submittedName>
        <fullName evidence="3">Drug/metabolite transporter (DMT)-like permease</fullName>
    </submittedName>
</protein>
<keyword evidence="1" id="KW-1133">Transmembrane helix</keyword>
<comment type="caution">
    <text evidence="3">The sequence shown here is derived from an EMBL/GenBank/DDBJ whole genome shotgun (WGS) entry which is preliminary data.</text>
</comment>
<feature type="transmembrane region" description="Helical" evidence="1">
    <location>
        <begin position="75"/>
        <end position="96"/>
    </location>
</feature>
<dbReference type="Pfam" id="PF00892">
    <property type="entry name" value="EamA"/>
    <property type="match status" value="2"/>
</dbReference>
<feature type="transmembrane region" description="Helical" evidence="1">
    <location>
        <begin position="258"/>
        <end position="278"/>
    </location>
</feature>
<dbReference type="Gene3D" id="1.10.3730.20">
    <property type="match status" value="2"/>
</dbReference>
<dbReference type="GO" id="GO:0016020">
    <property type="term" value="C:membrane"/>
    <property type="evidence" value="ECO:0007669"/>
    <property type="project" value="InterPro"/>
</dbReference>
<feature type="transmembrane region" description="Helical" evidence="1">
    <location>
        <begin position="232"/>
        <end position="252"/>
    </location>
</feature>
<dbReference type="EMBL" id="JACHID010000002">
    <property type="protein sequence ID" value="MBB5021254.1"/>
    <property type="molecule type" value="Genomic_DNA"/>
</dbReference>
<evidence type="ECO:0000259" key="2">
    <source>
        <dbReference type="Pfam" id="PF00892"/>
    </source>
</evidence>
<evidence type="ECO:0000313" key="3">
    <source>
        <dbReference type="EMBL" id="MBB5021254.1"/>
    </source>
</evidence>